<dbReference type="Proteomes" id="UP000481417">
    <property type="component" value="Unassembled WGS sequence"/>
</dbReference>
<protein>
    <submittedName>
        <fullName evidence="2">Uncharacterized protein</fullName>
    </submittedName>
</protein>
<dbReference type="RefSeq" id="WP_154762889.1">
    <property type="nucleotide sequence ID" value="NZ_WMBT01000001.1"/>
</dbReference>
<organism evidence="2 3">
    <name type="scientific">Paracoccus lichenicola</name>
    <dbReference type="NCBI Taxonomy" id="2665644"/>
    <lineage>
        <taxon>Bacteria</taxon>
        <taxon>Pseudomonadati</taxon>
        <taxon>Pseudomonadota</taxon>
        <taxon>Alphaproteobacteria</taxon>
        <taxon>Rhodobacterales</taxon>
        <taxon>Paracoccaceae</taxon>
        <taxon>Paracoccus</taxon>
    </lineage>
</organism>
<proteinExistence type="predicted"/>
<accession>A0A6L6HKL5</accession>
<name>A0A6L6HKL5_9RHOB</name>
<evidence type="ECO:0000256" key="1">
    <source>
        <dbReference type="SAM" id="Phobius"/>
    </source>
</evidence>
<dbReference type="AlphaFoldDB" id="A0A6L6HKL5"/>
<gene>
    <name evidence="2" type="ORF">GIY56_00635</name>
</gene>
<evidence type="ECO:0000313" key="2">
    <source>
        <dbReference type="EMBL" id="MTD98789.1"/>
    </source>
</evidence>
<comment type="caution">
    <text evidence="2">The sequence shown here is derived from an EMBL/GenBank/DDBJ whole genome shotgun (WGS) entry which is preliminary data.</text>
</comment>
<keyword evidence="1" id="KW-0472">Membrane</keyword>
<dbReference type="EMBL" id="WMBT01000001">
    <property type="protein sequence ID" value="MTD98789.1"/>
    <property type="molecule type" value="Genomic_DNA"/>
</dbReference>
<reference evidence="2 3" key="1">
    <citation type="submission" date="2019-11" db="EMBL/GenBank/DDBJ databases">
        <authorList>
            <person name="Lang L."/>
        </authorList>
    </citation>
    <scope>NUCLEOTIDE SEQUENCE [LARGE SCALE GENOMIC DNA]</scope>
    <source>
        <strain evidence="2 3">YIM 132242</strain>
    </source>
</reference>
<evidence type="ECO:0000313" key="3">
    <source>
        <dbReference type="Proteomes" id="UP000481417"/>
    </source>
</evidence>
<keyword evidence="1" id="KW-1133">Transmembrane helix</keyword>
<feature type="transmembrane region" description="Helical" evidence="1">
    <location>
        <begin position="21"/>
        <end position="41"/>
    </location>
</feature>
<sequence>MESPLVSSALSYPIRQRLTALGWWGLILMLIMPMIFGYAYMEYVSDSAKAAYSYANGYTYSAESAEKSALTKGVIALISAILATLGMIGVFIGREHYQYIPKTN</sequence>
<keyword evidence="3" id="KW-1185">Reference proteome</keyword>
<keyword evidence="1" id="KW-0812">Transmembrane</keyword>
<feature type="transmembrane region" description="Helical" evidence="1">
    <location>
        <begin position="73"/>
        <end position="92"/>
    </location>
</feature>